<organism evidence="2 3">
    <name type="scientific">Prolixibacter bellariivorans</name>
    <dbReference type="NCBI Taxonomy" id="314319"/>
    <lineage>
        <taxon>Bacteria</taxon>
        <taxon>Pseudomonadati</taxon>
        <taxon>Bacteroidota</taxon>
        <taxon>Bacteroidia</taxon>
        <taxon>Marinilabiliales</taxon>
        <taxon>Prolixibacteraceae</taxon>
        <taxon>Prolixibacter</taxon>
    </lineage>
</organism>
<dbReference type="Proteomes" id="UP000391834">
    <property type="component" value="Unassembled WGS sequence"/>
</dbReference>
<evidence type="ECO:0000313" key="2">
    <source>
        <dbReference type="EMBL" id="GET34740.1"/>
    </source>
</evidence>
<protein>
    <submittedName>
        <fullName evidence="2">Uncharacterized protein</fullName>
    </submittedName>
</protein>
<dbReference type="RefSeq" id="WP_025865643.1">
    <property type="nucleotide sequence ID" value="NZ_BLAX01000001.1"/>
</dbReference>
<gene>
    <name evidence="2" type="ORF">PbJCM13498_36030</name>
</gene>
<feature type="signal peptide" evidence="1">
    <location>
        <begin position="1"/>
        <end position="19"/>
    </location>
</feature>
<dbReference type="EMBL" id="BLAX01000001">
    <property type="protein sequence ID" value="GET34740.1"/>
    <property type="molecule type" value="Genomic_DNA"/>
</dbReference>
<name>A0A5M4B3M0_9BACT</name>
<reference evidence="2 3" key="1">
    <citation type="submission" date="2019-10" db="EMBL/GenBank/DDBJ databases">
        <title>Prolixibacter strains distinguished by the presence of nitrate reductase genes were adept at nitrate-dependent anaerobic corrosion of metallic iron and carbon steel.</title>
        <authorList>
            <person name="Iino T."/>
            <person name="Shono N."/>
            <person name="Ito K."/>
            <person name="Nakamura R."/>
            <person name="Sueoka K."/>
            <person name="Harayama S."/>
            <person name="Ohkuma M."/>
        </authorList>
    </citation>
    <scope>NUCLEOTIDE SEQUENCE [LARGE SCALE GENOMIC DNA]</scope>
    <source>
        <strain evidence="2 3">JCM 13498</strain>
    </source>
</reference>
<comment type="caution">
    <text evidence="2">The sequence shown here is derived from an EMBL/GenBank/DDBJ whole genome shotgun (WGS) entry which is preliminary data.</text>
</comment>
<keyword evidence="3" id="KW-1185">Reference proteome</keyword>
<proteinExistence type="predicted"/>
<evidence type="ECO:0000313" key="3">
    <source>
        <dbReference type="Proteomes" id="UP000391834"/>
    </source>
</evidence>
<evidence type="ECO:0000256" key="1">
    <source>
        <dbReference type="SAM" id="SignalP"/>
    </source>
</evidence>
<accession>A0A5M4B3M0</accession>
<dbReference type="AlphaFoldDB" id="A0A5M4B3M0"/>
<sequence length="194" mass="22389">MKILTLYILSLILSNVLCAESNSEQIFDDTKLVISTPQNQISKDSIDLKKLGEDILNGKAHLNQIDEKSLDLLVQKIIINDSIERAFYIIVFKKIRKKLPELIANSDYEFLPSDIGDYTKLYCLNYPNEFFKMDNSDITSFAYDIGELIRTEEEDPKGYAKEYILEIKEKSDPKYSSKIEIFSNQINRVIIDGK</sequence>
<keyword evidence="1" id="KW-0732">Signal</keyword>
<feature type="chain" id="PRO_5024319987" evidence="1">
    <location>
        <begin position="20"/>
        <end position="194"/>
    </location>
</feature>